<evidence type="ECO:0000256" key="1">
    <source>
        <dbReference type="SAM" id="MobiDB-lite"/>
    </source>
</evidence>
<protein>
    <submittedName>
        <fullName evidence="3">Uncharacterized protein</fullName>
    </submittedName>
</protein>
<dbReference type="RefSeq" id="WP_137065889.1">
    <property type="nucleotide sequence ID" value="NZ_CP040748.1"/>
</dbReference>
<keyword evidence="2" id="KW-0812">Transmembrane</keyword>
<organism evidence="3 4">
    <name type="scientific">Nocardioides jishulii</name>
    <dbReference type="NCBI Taxonomy" id="2575440"/>
    <lineage>
        <taxon>Bacteria</taxon>
        <taxon>Bacillati</taxon>
        <taxon>Actinomycetota</taxon>
        <taxon>Actinomycetes</taxon>
        <taxon>Propionibacteriales</taxon>
        <taxon>Nocardioidaceae</taxon>
        <taxon>Nocardioides</taxon>
    </lineage>
</organism>
<keyword evidence="2" id="KW-0472">Membrane</keyword>
<sequence length="69" mass="7311">MSMRQIHHIPRPSLPRRPGDTVGFLERNPRTGTALTLLLLVLIGVAIGTSVGLAVLNAAQWLVGLVASS</sequence>
<evidence type="ECO:0000313" key="4">
    <source>
        <dbReference type="Proteomes" id="UP000307808"/>
    </source>
</evidence>
<keyword evidence="4" id="KW-1185">Reference proteome</keyword>
<dbReference type="AlphaFoldDB" id="A0A4U2YNQ3"/>
<proteinExistence type="predicted"/>
<evidence type="ECO:0000256" key="2">
    <source>
        <dbReference type="SAM" id="Phobius"/>
    </source>
</evidence>
<gene>
    <name evidence="3" type="ORF">FC770_09650</name>
</gene>
<dbReference type="Proteomes" id="UP000307808">
    <property type="component" value="Unassembled WGS sequence"/>
</dbReference>
<accession>A0A4U2YNQ3</accession>
<dbReference type="EMBL" id="SZPY01000002">
    <property type="protein sequence ID" value="TKI62620.1"/>
    <property type="molecule type" value="Genomic_DNA"/>
</dbReference>
<comment type="caution">
    <text evidence="3">The sequence shown here is derived from an EMBL/GenBank/DDBJ whole genome shotgun (WGS) entry which is preliminary data.</text>
</comment>
<feature type="transmembrane region" description="Helical" evidence="2">
    <location>
        <begin position="37"/>
        <end position="63"/>
    </location>
</feature>
<evidence type="ECO:0000313" key="3">
    <source>
        <dbReference type="EMBL" id="TKI62620.1"/>
    </source>
</evidence>
<feature type="region of interest" description="Disordered" evidence="1">
    <location>
        <begin position="1"/>
        <end position="23"/>
    </location>
</feature>
<keyword evidence="2" id="KW-1133">Transmembrane helix</keyword>
<name>A0A4U2YNQ3_9ACTN</name>
<reference evidence="3 4" key="1">
    <citation type="submission" date="2019-04" db="EMBL/GenBank/DDBJ databases">
        <authorList>
            <person name="Dong K."/>
        </authorList>
    </citation>
    <scope>NUCLEOTIDE SEQUENCE [LARGE SCALE GENOMIC DNA]</scope>
    <source>
        <strain evidence="4">dk3543</strain>
    </source>
</reference>
<feature type="compositionally biased region" description="Basic residues" evidence="1">
    <location>
        <begin position="1"/>
        <end position="10"/>
    </location>
</feature>